<comment type="similarity">
    <text evidence="1 6">Belongs to the cytochrome P450 family.</text>
</comment>
<dbReference type="InterPro" id="IPR036396">
    <property type="entry name" value="Cyt_P450_sf"/>
</dbReference>
<keyword evidence="6" id="KW-0503">Monooxygenase</keyword>
<gene>
    <name evidence="8" type="ORF">B0J11DRAFT_533323</name>
</gene>
<dbReference type="InterPro" id="IPR017972">
    <property type="entry name" value="Cyt_P450_CS"/>
</dbReference>
<dbReference type="Proteomes" id="UP000700596">
    <property type="component" value="Unassembled WGS sequence"/>
</dbReference>
<evidence type="ECO:0000256" key="6">
    <source>
        <dbReference type="RuleBase" id="RU000461"/>
    </source>
</evidence>
<dbReference type="GO" id="GO:0016705">
    <property type="term" value="F:oxidoreductase activity, acting on paired donors, with incorporation or reduction of molecular oxygen"/>
    <property type="evidence" value="ECO:0007669"/>
    <property type="project" value="InterPro"/>
</dbReference>
<dbReference type="InterPro" id="IPR002401">
    <property type="entry name" value="Cyt_P450_E_grp-I"/>
</dbReference>
<dbReference type="Gene3D" id="1.10.630.10">
    <property type="entry name" value="Cytochrome P450"/>
    <property type="match status" value="1"/>
</dbReference>
<accession>A0A9P9IGG7</accession>
<dbReference type="PROSITE" id="PS00086">
    <property type="entry name" value="CYTOCHROME_P450"/>
    <property type="match status" value="1"/>
</dbReference>
<dbReference type="GO" id="GO:0005506">
    <property type="term" value="F:iron ion binding"/>
    <property type="evidence" value="ECO:0007669"/>
    <property type="project" value="InterPro"/>
</dbReference>
<dbReference type="PANTHER" id="PTHR46300:SF4">
    <property type="entry name" value="CYTOCHROME P450 98A3"/>
    <property type="match status" value="1"/>
</dbReference>
<dbReference type="InterPro" id="IPR001128">
    <property type="entry name" value="Cyt_P450"/>
</dbReference>
<dbReference type="PRINTS" id="PR00385">
    <property type="entry name" value="P450"/>
</dbReference>
<keyword evidence="4 5" id="KW-0408">Iron</keyword>
<keyword evidence="5 6" id="KW-0349">Heme</keyword>
<comment type="caution">
    <text evidence="8">The sequence shown here is derived from an EMBL/GenBank/DDBJ whole genome shotgun (WGS) entry which is preliminary data.</text>
</comment>
<evidence type="ECO:0000256" key="3">
    <source>
        <dbReference type="ARBA" id="ARBA00023002"/>
    </source>
</evidence>
<dbReference type="GO" id="GO:0020037">
    <property type="term" value="F:heme binding"/>
    <property type="evidence" value="ECO:0007669"/>
    <property type="project" value="InterPro"/>
</dbReference>
<reference evidence="8" key="1">
    <citation type="journal article" date="2021" name="Nat. Commun.">
        <title>Genetic determinants of endophytism in the Arabidopsis root mycobiome.</title>
        <authorList>
            <person name="Mesny F."/>
            <person name="Miyauchi S."/>
            <person name="Thiergart T."/>
            <person name="Pickel B."/>
            <person name="Atanasova L."/>
            <person name="Karlsson M."/>
            <person name="Huettel B."/>
            <person name="Barry K.W."/>
            <person name="Haridas S."/>
            <person name="Chen C."/>
            <person name="Bauer D."/>
            <person name="Andreopoulos W."/>
            <person name="Pangilinan J."/>
            <person name="LaButti K."/>
            <person name="Riley R."/>
            <person name="Lipzen A."/>
            <person name="Clum A."/>
            <person name="Drula E."/>
            <person name="Henrissat B."/>
            <person name="Kohler A."/>
            <person name="Grigoriev I.V."/>
            <person name="Martin F.M."/>
            <person name="Hacquard S."/>
        </authorList>
    </citation>
    <scope>NUCLEOTIDE SEQUENCE</scope>
    <source>
        <strain evidence="8">MPI-CAGE-CH-0243</strain>
    </source>
</reference>
<keyword evidence="2 5" id="KW-0479">Metal-binding</keyword>
<dbReference type="CDD" id="cd11065">
    <property type="entry name" value="CYP64-like"/>
    <property type="match status" value="1"/>
</dbReference>
<keyword evidence="7" id="KW-1133">Transmembrane helix</keyword>
<dbReference type="GO" id="GO:0004497">
    <property type="term" value="F:monooxygenase activity"/>
    <property type="evidence" value="ECO:0007669"/>
    <property type="project" value="UniProtKB-KW"/>
</dbReference>
<organism evidence="8 9">
    <name type="scientific">Dendryphion nanum</name>
    <dbReference type="NCBI Taxonomy" id="256645"/>
    <lineage>
        <taxon>Eukaryota</taxon>
        <taxon>Fungi</taxon>
        <taxon>Dikarya</taxon>
        <taxon>Ascomycota</taxon>
        <taxon>Pezizomycotina</taxon>
        <taxon>Dothideomycetes</taxon>
        <taxon>Pleosporomycetidae</taxon>
        <taxon>Pleosporales</taxon>
        <taxon>Torulaceae</taxon>
        <taxon>Dendryphion</taxon>
    </lineage>
</organism>
<evidence type="ECO:0000256" key="4">
    <source>
        <dbReference type="ARBA" id="ARBA00023004"/>
    </source>
</evidence>
<evidence type="ECO:0000256" key="7">
    <source>
        <dbReference type="SAM" id="Phobius"/>
    </source>
</evidence>
<dbReference type="SUPFAM" id="SSF48264">
    <property type="entry name" value="Cytochrome P450"/>
    <property type="match status" value="1"/>
</dbReference>
<dbReference type="PANTHER" id="PTHR46300">
    <property type="entry name" value="P450, PUTATIVE (EUROFUNG)-RELATED-RELATED"/>
    <property type="match status" value="1"/>
</dbReference>
<dbReference type="PRINTS" id="PR00463">
    <property type="entry name" value="EP450I"/>
</dbReference>
<feature type="binding site" description="axial binding residue" evidence="5">
    <location>
        <position position="453"/>
    </location>
    <ligand>
        <name>heme</name>
        <dbReference type="ChEBI" id="CHEBI:30413"/>
    </ligand>
    <ligandPart>
        <name>Fe</name>
        <dbReference type="ChEBI" id="CHEBI:18248"/>
    </ligandPart>
</feature>
<keyword evidence="7" id="KW-0812">Transmembrane</keyword>
<evidence type="ECO:0000256" key="5">
    <source>
        <dbReference type="PIRSR" id="PIRSR602401-1"/>
    </source>
</evidence>
<dbReference type="InterPro" id="IPR050364">
    <property type="entry name" value="Cytochrome_P450_fung"/>
</dbReference>
<dbReference type="OrthoDB" id="2789670at2759"/>
<sequence length="549" mass="63199">MAMEHYFGQIGFSTLNLRFSHVIISVVLALVADYAWMLNKRRKMPPGPFPWPIVGNTFSLPDTKPWYHFEKLSKDFGSPVITFWIGRNPTVWINDAWAADEILVKRAGIYCSRPRMLVFAELGAGQWNMLNMITNTIAQRNRFRIHRKLTHQGVGVQQIKPYRSFQNDENRLVAYELLSTPENYVAHFERYATSVVSIIGFGRRIASTEDPIITEVIALMHRAAALNVPGKTFPMLMETFPFLAKFPTWMAPWKHGLGKAAKAQHTNHDFFYSMAEEATDYEQNSYSKFLFQESTKYDLHPLELSGIAANLLGAGSDTSSSTLITAVLAMRAFPEALPRAWEELDRVVGKSRSPTWDDDLPYMRAFVKEVFRWRSVAIIGGMPHSPIQDDYWNGYLIPKGAWVQGNVWAIHHNDRDFPEPDRFNPLRYMAGPESRPFPGEKGYMTFGWGRRSCAGQYLAEQGTFLGVARLVWAFKVQPAIDETTSQEIPVDIFDYTDGLNWRPRPFKVTFQPRDEDIRRTIIREGEQALQDLAQYERPTKYRFSTFYQQ</sequence>
<dbReference type="Pfam" id="PF00067">
    <property type="entry name" value="p450"/>
    <property type="match status" value="1"/>
</dbReference>
<feature type="transmembrane region" description="Helical" evidence="7">
    <location>
        <begin position="20"/>
        <end position="38"/>
    </location>
</feature>
<protein>
    <submittedName>
        <fullName evidence="8">Cytochrome P450</fullName>
    </submittedName>
</protein>
<comment type="cofactor">
    <cofactor evidence="5">
        <name>heme</name>
        <dbReference type="ChEBI" id="CHEBI:30413"/>
    </cofactor>
</comment>
<evidence type="ECO:0000256" key="2">
    <source>
        <dbReference type="ARBA" id="ARBA00022723"/>
    </source>
</evidence>
<keyword evidence="3 6" id="KW-0560">Oxidoreductase</keyword>
<keyword evidence="9" id="KW-1185">Reference proteome</keyword>
<proteinExistence type="inferred from homology"/>
<evidence type="ECO:0000256" key="1">
    <source>
        <dbReference type="ARBA" id="ARBA00010617"/>
    </source>
</evidence>
<dbReference type="EMBL" id="JAGMWT010000010">
    <property type="protein sequence ID" value="KAH7121083.1"/>
    <property type="molecule type" value="Genomic_DNA"/>
</dbReference>
<name>A0A9P9IGG7_9PLEO</name>
<evidence type="ECO:0000313" key="8">
    <source>
        <dbReference type="EMBL" id="KAH7121083.1"/>
    </source>
</evidence>
<dbReference type="AlphaFoldDB" id="A0A9P9IGG7"/>
<keyword evidence="7" id="KW-0472">Membrane</keyword>
<evidence type="ECO:0000313" key="9">
    <source>
        <dbReference type="Proteomes" id="UP000700596"/>
    </source>
</evidence>